<proteinExistence type="predicted"/>
<dbReference type="EMBL" id="JAWIIJ010000001">
    <property type="protein sequence ID" value="MDV2077494.1"/>
    <property type="molecule type" value="Genomic_DNA"/>
</dbReference>
<dbReference type="Proteomes" id="UP001269819">
    <property type="component" value="Unassembled WGS sequence"/>
</dbReference>
<keyword evidence="2" id="KW-1185">Reference proteome</keyword>
<comment type="caution">
    <text evidence="1">The sequence shown here is derived from an EMBL/GenBank/DDBJ whole genome shotgun (WGS) entry which is preliminary data.</text>
</comment>
<accession>A0ABU3VT96</accession>
<reference evidence="1 2" key="1">
    <citation type="submission" date="2023-10" db="EMBL/GenBank/DDBJ databases">
        <title>Characteristics and mechanism of a salt-tolerant marine origin heterotrophic nitrifying- aerobic denitrifying bacteria Marinobacter xestospongiae HN1.</title>
        <authorList>
            <person name="Qi R."/>
        </authorList>
    </citation>
    <scope>NUCLEOTIDE SEQUENCE [LARGE SCALE GENOMIC DNA]</scope>
    <source>
        <strain evidence="1 2">HN1</strain>
    </source>
</reference>
<name>A0ABU3VT96_9GAMM</name>
<dbReference type="PANTHER" id="PTHR17985">
    <property type="entry name" value="SER/THR-RICH PROTEIN T10 IN DGCR REGION"/>
    <property type="match status" value="1"/>
</dbReference>
<dbReference type="RefSeq" id="WP_316972433.1">
    <property type="nucleotide sequence ID" value="NZ_JAWIIJ010000001.1"/>
</dbReference>
<gene>
    <name evidence="1" type="ORF">RYS15_02320</name>
</gene>
<dbReference type="Pfam" id="PF05742">
    <property type="entry name" value="TANGO2"/>
    <property type="match status" value="1"/>
</dbReference>
<dbReference type="PANTHER" id="PTHR17985:SF8">
    <property type="entry name" value="TRANSPORT AND GOLGI ORGANIZATION PROTEIN 2 HOMOLOG"/>
    <property type="match status" value="1"/>
</dbReference>
<protein>
    <submittedName>
        <fullName evidence="1">NRDE family protein</fullName>
    </submittedName>
</protein>
<evidence type="ECO:0000313" key="1">
    <source>
        <dbReference type="EMBL" id="MDV2077494.1"/>
    </source>
</evidence>
<organism evidence="1 2">
    <name type="scientific">Marinobacter xestospongiae</name>
    <dbReference type="NCBI Taxonomy" id="994319"/>
    <lineage>
        <taxon>Bacteria</taxon>
        <taxon>Pseudomonadati</taxon>
        <taxon>Pseudomonadota</taxon>
        <taxon>Gammaproteobacteria</taxon>
        <taxon>Pseudomonadales</taxon>
        <taxon>Marinobacteraceae</taxon>
        <taxon>Marinobacter</taxon>
    </lineage>
</organism>
<dbReference type="InterPro" id="IPR008551">
    <property type="entry name" value="TANGO2"/>
</dbReference>
<sequence length="262" mass="29069">MCLIAFALGQHPDYPLVVAANRDEFHQRPTAAMDWWPEPNILAGRDLQAGGTWLAVTADGRVAAVTNVREGTPEPARLSRGELPLQALASTEAISTHLAQHGTDYGGFNLVVLGTGERLDQGWYYSNRDAHPGRQLHRASYGLSNHLLQSPWPKLLRLRQAVMTTLMLAPADDTSGLHQRLIRPLQDQTPAPDHALPDTGVGLATERFLSSPFIVGEHYGTRATTIVTVRRDGEVTVTEQSWRPDGHPNQRRQFCWQREPLI</sequence>
<evidence type="ECO:0000313" key="2">
    <source>
        <dbReference type="Proteomes" id="UP001269819"/>
    </source>
</evidence>